<dbReference type="InterPro" id="IPR042287">
    <property type="entry name" value="FhaA_N_sf"/>
</dbReference>
<keyword evidence="3" id="KW-1185">Reference proteome</keyword>
<comment type="caution">
    <text evidence="2">The sequence shown here is derived from an EMBL/GenBank/DDBJ whole genome shotgun (WGS) entry which is preliminary data.</text>
</comment>
<accession>C4V0Q8</accession>
<proteinExistence type="predicted"/>
<dbReference type="AlphaFoldDB" id="C4V0Q8"/>
<dbReference type="PANTHER" id="PTHR23308">
    <property type="entry name" value="NUCLEAR INHIBITOR OF PROTEIN PHOSPHATASE-1"/>
    <property type="match status" value="1"/>
</dbReference>
<dbReference type="SUPFAM" id="SSF49879">
    <property type="entry name" value="SMAD/FHA domain"/>
    <property type="match status" value="1"/>
</dbReference>
<gene>
    <name evidence="2" type="ORF">HMPREF0908_0169</name>
</gene>
<protein>
    <submittedName>
        <fullName evidence="2">FHA domain protein</fullName>
    </submittedName>
</protein>
<dbReference type="InterPro" id="IPR032030">
    <property type="entry name" value="YscD_cytoplasmic_dom"/>
</dbReference>
<evidence type="ECO:0000313" key="3">
    <source>
        <dbReference type="Proteomes" id="UP000005309"/>
    </source>
</evidence>
<dbReference type="CDD" id="cd00060">
    <property type="entry name" value="FHA"/>
    <property type="match status" value="1"/>
</dbReference>
<dbReference type="Gene3D" id="3.30.2320.60">
    <property type="entry name" value="FhaA, phosphopeptide-binding domain (DUF3662)"/>
    <property type="match status" value="1"/>
</dbReference>
<dbReference type="InterPro" id="IPR050923">
    <property type="entry name" value="Cell_Proc_Reg/RNA_Proc"/>
</dbReference>
<reference evidence="2 3" key="1">
    <citation type="submission" date="2009-04" db="EMBL/GenBank/DDBJ databases">
        <authorList>
            <person name="Qin X."/>
            <person name="Bachman B."/>
            <person name="Battles P."/>
            <person name="Bell A."/>
            <person name="Bess C."/>
            <person name="Bickham C."/>
            <person name="Chaboub L."/>
            <person name="Chen D."/>
            <person name="Coyle M."/>
            <person name="Deiros D.R."/>
            <person name="Dinh H."/>
            <person name="Forbes L."/>
            <person name="Fowler G."/>
            <person name="Francisco L."/>
            <person name="Fu Q."/>
            <person name="Gubbala S."/>
            <person name="Hale W."/>
            <person name="Han Y."/>
            <person name="Hemphill L."/>
            <person name="Highlander S.K."/>
            <person name="Hirani K."/>
            <person name="Hogues M."/>
            <person name="Jackson L."/>
            <person name="Jakkamsetti A."/>
            <person name="Javaid M."/>
            <person name="Jiang H."/>
            <person name="Korchina V."/>
            <person name="Kovar C."/>
            <person name="Lara F."/>
            <person name="Lee S."/>
            <person name="Mata R."/>
            <person name="Mathew T."/>
            <person name="Moen C."/>
            <person name="Morales K."/>
            <person name="Munidasa M."/>
            <person name="Nazareth L."/>
            <person name="Ngo R."/>
            <person name="Nguyen L."/>
            <person name="Okwuonu G."/>
            <person name="Ongeri F."/>
            <person name="Patil S."/>
            <person name="Petrosino J."/>
            <person name="Pham C."/>
            <person name="Pham P."/>
            <person name="Pu L.-L."/>
            <person name="Puazo M."/>
            <person name="Raj R."/>
            <person name="Reid J."/>
            <person name="Rouhana J."/>
            <person name="Saada N."/>
            <person name="Shang Y."/>
            <person name="Simmons D."/>
            <person name="Thornton R."/>
            <person name="Warren J."/>
            <person name="Weissenberger G."/>
            <person name="Zhang J."/>
            <person name="Zhang L."/>
            <person name="Zhou C."/>
            <person name="Zhu D."/>
            <person name="Muzny D."/>
            <person name="Worley K."/>
            <person name="Gibbs R."/>
        </authorList>
    </citation>
    <scope>NUCLEOTIDE SEQUENCE [LARGE SCALE GENOMIC DNA]</scope>
    <source>
        <strain evidence="2 3">ATCC 43531</strain>
    </source>
</reference>
<dbReference type="SMART" id="SM00240">
    <property type="entry name" value="FHA"/>
    <property type="match status" value="1"/>
</dbReference>
<dbReference type="eggNOG" id="COG1716">
    <property type="taxonomic scope" value="Bacteria"/>
</dbReference>
<organism evidence="2 3">
    <name type="scientific">Selenomonas flueggei ATCC 43531</name>
    <dbReference type="NCBI Taxonomy" id="638302"/>
    <lineage>
        <taxon>Bacteria</taxon>
        <taxon>Bacillati</taxon>
        <taxon>Bacillota</taxon>
        <taxon>Negativicutes</taxon>
        <taxon>Selenomonadales</taxon>
        <taxon>Selenomonadaceae</taxon>
        <taxon>Selenomonas</taxon>
    </lineage>
</organism>
<dbReference type="InterPro" id="IPR022128">
    <property type="entry name" value="FhaA_N"/>
</dbReference>
<dbReference type="PROSITE" id="PS50006">
    <property type="entry name" value="FHA_DOMAIN"/>
    <property type="match status" value="1"/>
</dbReference>
<dbReference type="HOGENOM" id="CLU_047963_1_0_9"/>
<evidence type="ECO:0000259" key="1">
    <source>
        <dbReference type="PROSITE" id="PS50006"/>
    </source>
</evidence>
<feature type="domain" description="FHA" evidence="1">
    <location>
        <begin position="190"/>
        <end position="239"/>
    </location>
</feature>
<dbReference type="STRING" id="638302.HMPREF0908_0169"/>
<dbReference type="EMBL" id="ACLA01000002">
    <property type="protein sequence ID" value="EEQ49587.1"/>
    <property type="molecule type" value="Genomic_DNA"/>
</dbReference>
<name>C4V0Q8_9FIRM</name>
<dbReference type="Proteomes" id="UP000005309">
    <property type="component" value="Unassembled WGS sequence"/>
</dbReference>
<dbReference type="InterPro" id="IPR008984">
    <property type="entry name" value="SMAD_FHA_dom_sf"/>
</dbReference>
<dbReference type="Gene3D" id="2.60.200.20">
    <property type="match status" value="1"/>
</dbReference>
<dbReference type="Pfam" id="PF12401">
    <property type="entry name" value="FhaA_N"/>
    <property type="match status" value="1"/>
</dbReference>
<sequence>MWIFLCFTIKGERCMMMDRVESFLGDHIEGFFNRKFSSHLEPVELIRGLEKEAKRQGSASIANAYVISLGTEDYQRLCSHRVTDELGTALKRCIIREDLLMEGRLSISFVVDSSLRAGSYRMTAQMQQKHVPEQNEPVSHDTMAQTIVLERPSMRDVRCLDLPPEHELAMLTVLSGADEGITMLLGERKIYMGRMPRNEFILTDTNVSRVHAWISYEQHRHMLYDAESRNGTFVDGRRIEMQCLRNGDEICLGTTALRYEVC</sequence>
<dbReference type="InterPro" id="IPR000253">
    <property type="entry name" value="FHA_dom"/>
</dbReference>
<evidence type="ECO:0000313" key="2">
    <source>
        <dbReference type="EMBL" id="EEQ49587.1"/>
    </source>
</evidence>
<dbReference type="Pfam" id="PF16697">
    <property type="entry name" value="Yop-YscD_cpl"/>
    <property type="match status" value="1"/>
</dbReference>